<gene>
    <name evidence="1" type="ordered locus">Aazo_3785</name>
</gene>
<dbReference type="STRING" id="551115.Aazo_3785"/>
<proteinExistence type="predicted"/>
<keyword evidence="2" id="KW-1185">Reference proteome</keyword>
<dbReference type="Proteomes" id="UP000001511">
    <property type="component" value="Chromosome"/>
</dbReference>
<protein>
    <submittedName>
        <fullName evidence="1">Uncharacterized protein</fullName>
    </submittedName>
</protein>
<name>D7E4A2_NOSA0</name>
<organism evidence="1 2">
    <name type="scientific">Nostoc azollae (strain 0708)</name>
    <name type="common">Anabaena azollae (strain 0708)</name>
    <dbReference type="NCBI Taxonomy" id="551115"/>
    <lineage>
        <taxon>Bacteria</taxon>
        <taxon>Bacillati</taxon>
        <taxon>Cyanobacteriota</taxon>
        <taxon>Cyanophyceae</taxon>
        <taxon>Nostocales</taxon>
        <taxon>Nostocaceae</taxon>
        <taxon>Trichormus</taxon>
    </lineage>
</organism>
<sequence length="48" mass="5630">MSWRMQQRGIKQSQGFQVIYILLHSYVYLCLPTYSDWGYASAEPVPFA</sequence>
<evidence type="ECO:0000313" key="2">
    <source>
        <dbReference type="Proteomes" id="UP000001511"/>
    </source>
</evidence>
<dbReference type="HOGENOM" id="CLU_3155508_0_0_3"/>
<accession>D7E4A2</accession>
<dbReference type="AlphaFoldDB" id="D7E4A2"/>
<dbReference type="KEGG" id="naz:Aazo_3785"/>
<evidence type="ECO:0000313" key="1">
    <source>
        <dbReference type="EMBL" id="ADI65320.1"/>
    </source>
</evidence>
<reference evidence="1 2" key="1">
    <citation type="journal article" date="2010" name="PLoS ONE">
        <title>Genome erosion in a nitrogen-fixing vertically transmitted endosymbiotic multicellular cyanobacterium.</title>
        <authorList>
            <person name="Ran L."/>
            <person name="Larsson J."/>
            <person name="Vigil-Stenman T."/>
            <person name="Nylander J.A."/>
            <person name="Ininbergs K."/>
            <person name="Zheng W.W."/>
            <person name="Lapidus A."/>
            <person name="Lowry S."/>
            <person name="Haselkorn R."/>
            <person name="Bergman B."/>
        </authorList>
    </citation>
    <scope>NUCLEOTIDE SEQUENCE [LARGE SCALE GENOMIC DNA]</scope>
    <source>
        <strain evidence="1 2">0708</strain>
    </source>
</reference>
<dbReference type="EMBL" id="CP002059">
    <property type="protein sequence ID" value="ADI65320.1"/>
    <property type="molecule type" value="Genomic_DNA"/>
</dbReference>